<evidence type="ECO:0000313" key="2">
    <source>
        <dbReference type="EMBL" id="EIM76919.1"/>
    </source>
</evidence>
<dbReference type="SUPFAM" id="SSF142823">
    <property type="entry name" value="ComB-like"/>
    <property type="match status" value="1"/>
</dbReference>
<name>I5C517_9BACT</name>
<reference evidence="2 3" key="1">
    <citation type="submission" date="2012-05" db="EMBL/GenBank/DDBJ databases">
        <title>Genome sequence of Nitritalea halalkaliphila LW7.</title>
        <authorList>
            <person name="Jangir P.K."/>
            <person name="Singh A."/>
            <person name="Shivaji S."/>
            <person name="Sharma R."/>
        </authorList>
    </citation>
    <scope>NUCLEOTIDE SEQUENCE [LARGE SCALE GENOMIC DNA]</scope>
    <source>
        <strain evidence="2 3">LW7</strain>
    </source>
</reference>
<accession>I5C517</accession>
<gene>
    <name evidence="2" type="ORF">A3SI_08266</name>
</gene>
<proteinExistence type="predicted"/>
<dbReference type="STRING" id="1189621.A3SI_08266"/>
<dbReference type="EMBL" id="AJYA01000017">
    <property type="protein sequence ID" value="EIM76919.1"/>
    <property type="molecule type" value="Genomic_DNA"/>
</dbReference>
<sequence length="101" mass="10898">MNLRRTAAHLRTQDADVLIVCAGWKGNYNLEDALYAGALVEALSESHTPACDSSLAMKTLYAAVKEDLKGFLAQAPMPSACRTTESKEISTFVWSSTATKS</sequence>
<protein>
    <recommendedName>
        <fullName evidence="1">Probable 2-phosphosulfolactate phosphatase</fullName>
    </recommendedName>
</protein>
<dbReference type="AlphaFoldDB" id="I5C517"/>
<dbReference type="InterPro" id="IPR036702">
    <property type="entry name" value="ComB-like_sf"/>
</dbReference>
<evidence type="ECO:0000256" key="1">
    <source>
        <dbReference type="ARBA" id="ARBA00021948"/>
    </source>
</evidence>
<keyword evidence="3" id="KW-1185">Reference proteome</keyword>
<organism evidence="2 3">
    <name type="scientific">Nitritalea halalkaliphila LW7</name>
    <dbReference type="NCBI Taxonomy" id="1189621"/>
    <lineage>
        <taxon>Bacteria</taxon>
        <taxon>Pseudomonadati</taxon>
        <taxon>Bacteroidota</taxon>
        <taxon>Cytophagia</taxon>
        <taxon>Cytophagales</taxon>
        <taxon>Cyclobacteriaceae</taxon>
        <taxon>Nitritalea</taxon>
    </lineage>
</organism>
<comment type="caution">
    <text evidence="2">The sequence shown here is derived from an EMBL/GenBank/DDBJ whole genome shotgun (WGS) entry which is preliminary data.</text>
</comment>
<dbReference type="InterPro" id="IPR005238">
    <property type="entry name" value="ComB-like"/>
</dbReference>
<dbReference type="GO" id="GO:0050532">
    <property type="term" value="F:2-phosphosulfolactate phosphatase activity"/>
    <property type="evidence" value="ECO:0007669"/>
    <property type="project" value="InterPro"/>
</dbReference>
<evidence type="ECO:0000313" key="3">
    <source>
        <dbReference type="Proteomes" id="UP000005551"/>
    </source>
</evidence>
<dbReference type="Pfam" id="PF04029">
    <property type="entry name" value="2-ph_phosp"/>
    <property type="match status" value="1"/>
</dbReference>
<dbReference type="Gene3D" id="3.90.1560.10">
    <property type="entry name" value="ComB-like"/>
    <property type="match status" value="1"/>
</dbReference>
<dbReference type="Proteomes" id="UP000005551">
    <property type="component" value="Unassembled WGS sequence"/>
</dbReference>
<dbReference type="GO" id="GO:0000287">
    <property type="term" value="F:magnesium ion binding"/>
    <property type="evidence" value="ECO:0007669"/>
    <property type="project" value="InterPro"/>
</dbReference>